<sequence length="234" mass="24054">MKGSKEMATKKINAIGKATIALTAATAVAMGGVTAAGASPLGSLSSLGSSAPKDLEQAQGKEYKLGNVGGPAWNVDVYKQLVTGAETVRPGATVKTRIKIQGVKGETKVSDLIERMPESFQLVKVETFENGLLGGSVKQLDQSQYGVTTNDGVKQVNVGLKEGLLFKGDSTVSTHKSLVVDFTWKAGSEEGTFATGGGAKVGAAINNHKVFDNGPKITVKKGASKPSGSISLSS</sequence>
<dbReference type="EMBL" id="QFNY01000002">
    <property type="protein sequence ID" value="PZP03928.1"/>
    <property type="molecule type" value="Genomic_DNA"/>
</dbReference>
<dbReference type="AlphaFoldDB" id="A0A2W5BEP9"/>
<gene>
    <name evidence="1" type="ORF">DI609_00235</name>
</gene>
<protein>
    <submittedName>
        <fullName evidence="1">Uncharacterized protein</fullName>
    </submittedName>
</protein>
<comment type="caution">
    <text evidence="1">The sequence shown here is derived from an EMBL/GenBank/DDBJ whole genome shotgun (WGS) entry which is preliminary data.</text>
</comment>
<evidence type="ECO:0000313" key="1">
    <source>
        <dbReference type="EMBL" id="PZP03928.1"/>
    </source>
</evidence>
<proteinExistence type="predicted"/>
<reference evidence="1 2" key="1">
    <citation type="submission" date="2017-11" db="EMBL/GenBank/DDBJ databases">
        <title>Infants hospitalized years apart are colonized by the same room-sourced microbial strains.</title>
        <authorList>
            <person name="Brooks B."/>
            <person name="Olm M.R."/>
            <person name="Firek B.A."/>
            <person name="Baker R."/>
            <person name="Thomas B.C."/>
            <person name="Morowitz M.J."/>
            <person name="Banfield J.F."/>
        </authorList>
    </citation>
    <scope>NUCLEOTIDE SEQUENCE [LARGE SCALE GENOMIC DNA]</scope>
    <source>
        <strain evidence="1">S2_012_000_R3_87</strain>
    </source>
</reference>
<evidence type="ECO:0000313" key="2">
    <source>
        <dbReference type="Proteomes" id="UP000249451"/>
    </source>
</evidence>
<dbReference type="Proteomes" id="UP000249451">
    <property type="component" value="Unassembled WGS sequence"/>
</dbReference>
<accession>A0A2W5BEP9</accession>
<name>A0A2W5BEP9_9CORY</name>
<organism evidence="1 2">
    <name type="scientific">Corynebacterium urealyticum</name>
    <dbReference type="NCBI Taxonomy" id="43771"/>
    <lineage>
        <taxon>Bacteria</taxon>
        <taxon>Bacillati</taxon>
        <taxon>Actinomycetota</taxon>
        <taxon>Actinomycetes</taxon>
        <taxon>Mycobacteriales</taxon>
        <taxon>Corynebacteriaceae</taxon>
        <taxon>Corynebacterium</taxon>
    </lineage>
</organism>